<dbReference type="PANTHER" id="PTHR31102:SF14">
    <property type="entry name" value="SODIUM_HYDROGEN EXCHANGER 9B2"/>
    <property type="match status" value="1"/>
</dbReference>
<reference evidence="2" key="3">
    <citation type="submission" date="2025-09" db="UniProtKB">
        <authorList>
            <consortium name="Ensembl"/>
        </authorList>
    </citation>
    <scope>IDENTIFICATION</scope>
</reference>
<protein>
    <submittedName>
        <fullName evidence="2">Uncharacterized protein</fullName>
    </submittedName>
</protein>
<reference evidence="2 3" key="1">
    <citation type="journal article" date="2011" name="Proc. Natl. Acad. Sci. U.S.A.">
        <title>Genetic diversity and population structure of the endangered marsupial Sarcophilus harrisii (Tasmanian devil).</title>
        <authorList>
            <person name="Miller W."/>
            <person name="Hayes V.M."/>
            <person name="Ratan A."/>
            <person name="Petersen D.C."/>
            <person name="Wittekindt N.E."/>
            <person name="Miller J."/>
            <person name="Walenz B."/>
            <person name="Knight J."/>
            <person name="Qi J."/>
            <person name="Zhao F."/>
            <person name="Wang Q."/>
            <person name="Bedoya-Reina O.C."/>
            <person name="Katiyar N."/>
            <person name="Tomsho L.P."/>
            <person name="Kasson L.M."/>
            <person name="Hardie R.A."/>
            <person name="Woodbridge P."/>
            <person name="Tindall E.A."/>
            <person name="Bertelsen M.F."/>
            <person name="Dixon D."/>
            <person name="Pyecroft S."/>
            <person name="Helgen K.M."/>
            <person name="Lesk A.M."/>
            <person name="Pringle T.H."/>
            <person name="Patterson N."/>
            <person name="Zhang Y."/>
            <person name="Kreiss A."/>
            <person name="Woods G.M."/>
            <person name="Jones M.E."/>
            <person name="Schuster S.C."/>
        </authorList>
    </citation>
    <scope>NUCLEOTIDE SEQUENCE [LARGE SCALE GENOMIC DNA]</scope>
</reference>
<dbReference type="PANTHER" id="PTHR31102">
    <property type="match status" value="1"/>
</dbReference>
<comment type="similarity">
    <text evidence="1">Belongs to the monovalent cation:proton antiporter 1 (CPA1) transporter (TC 2.A.36) family.</text>
</comment>
<sequence>MFLFLFFSQGILLAGFLLKNIPVISDKIQIKHTWSASLRSIAFSVILVCAGLGLDSKALTKLKAVCLPLSISPCLVEARSSAILAHFLMHLPWQWGFILG</sequence>
<accession>A0A7N4UYF4</accession>
<dbReference type="AlphaFoldDB" id="A0A7N4UYF4"/>
<reference evidence="2" key="2">
    <citation type="submission" date="2025-08" db="UniProtKB">
        <authorList>
            <consortium name="Ensembl"/>
        </authorList>
    </citation>
    <scope>IDENTIFICATION</scope>
</reference>
<evidence type="ECO:0000256" key="1">
    <source>
        <dbReference type="ARBA" id="ARBA00007367"/>
    </source>
</evidence>
<name>A0A7N4UYF4_SARHA</name>
<dbReference type="GO" id="GO:0098662">
    <property type="term" value="P:inorganic cation transmembrane transport"/>
    <property type="evidence" value="ECO:0007669"/>
    <property type="project" value="TreeGrafter"/>
</dbReference>
<dbReference type="Proteomes" id="UP000007648">
    <property type="component" value="Unassembled WGS sequence"/>
</dbReference>
<proteinExistence type="inferred from homology"/>
<dbReference type="GeneTree" id="ENSGT00390000013285"/>
<dbReference type="InterPro" id="IPR051843">
    <property type="entry name" value="CPA1_transporter"/>
</dbReference>
<dbReference type="Ensembl" id="ENSSHAT00000034578.1">
    <property type="protein sequence ID" value="ENSSHAP00000025782.1"/>
    <property type="gene ID" value="ENSSHAG00000031711.1"/>
</dbReference>
<dbReference type="InParanoid" id="A0A7N4UYF4"/>
<evidence type="ECO:0000313" key="2">
    <source>
        <dbReference type="Ensembl" id="ENSSHAP00000025782.1"/>
    </source>
</evidence>
<evidence type="ECO:0000313" key="3">
    <source>
        <dbReference type="Proteomes" id="UP000007648"/>
    </source>
</evidence>
<organism evidence="2 3">
    <name type="scientific">Sarcophilus harrisii</name>
    <name type="common">Tasmanian devil</name>
    <name type="synonym">Sarcophilus laniarius</name>
    <dbReference type="NCBI Taxonomy" id="9305"/>
    <lineage>
        <taxon>Eukaryota</taxon>
        <taxon>Metazoa</taxon>
        <taxon>Chordata</taxon>
        <taxon>Craniata</taxon>
        <taxon>Vertebrata</taxon>
        <taxon>Euteleostomi</taxon>
        <taxon>Mammalia</taxon>
        <taxon>Metatheria</taxon>
        <taxon>Dasyuromorphia</taxon>
        <taxon>Dasyuridae</taxon>
        <taxon>Sarcophilus</taxon>
    </lineage>
</organism>
<keyword evidence="3" id="KW-1185">Reference proteome</keyword>